<keyword evidence="4 5" id="KW-0472">Membrane</keyword>
<dbReference type="PATRIC" id="fig|1227456.3.peg.2484"/>
<dbReference type="Gene3D" id="1.10.357.140">
    <property type="entry name" value="UbiA prenyltransferase"/>
    <property type="match status" value="1"/>
</dbReference>
<evidence type="ECO:0000256" key="2">
    <source>
        <dbReference type="ARBA" id="ARBA00022692"/>
    </source>
</evidence>
<feature type="transmembrane region" description="Helical" evidence="5">
    <location>
        <begin position="101"/>
        <end position="121"/>
    </location>
</feature>
<comment type="subcellular location">
    <subcellularLocation>
        <location evidence="1">Cell membrane</location>
        <topology evidence="1">Multi-pass membrane protein</topology>
    </subcellularLocation>
</comment>
<evidence type="ECO:0000313" key="7">
    <source>
        <dbReference type="Proteomes" id="UP000011625"/>
    </source>
</evidence>
<sequence length="251" mass="27546">MLLMGFLAAMLSKMQASVADVIHDRELDRGNPEKSRIPNALDRLGIEGSLTILVAELIGGVFLWGWIAVSIHMPAYLGFGAAMCLLGFIYTYPPRIKERGLFNHLTTTVVDVGCVAVFFFIAGGSTVGGQEIAVLTVVFLYAFGYHVSHQAADTYYDRVHGISTFTQRLGVWRSVLLAGVSTALAALINIYYALFLAGGILLLFALCYLYVALRIRNTKQQVQSDRVSRWFSIGLWGTIMNSSIVIDLALL</sequence>
<evidence type="ECO:0000313" key="6">
    <source>
        <dbReference type="EMBL" id="EMA51253.1"/>
    </source>
</evidence>
<dbReference type="EMBL" id="AOME01000068">
    <property type="protein sequence ID" value="EMA51253.1"/>
    <property type="molecule type" value="Genomic_DNA"/>
</dbReference>
<evidence type="ECO:0000256" key="3">
    <source>
        <dbReference type="ARBA" id="ARBA00022989"/>
    </source>
</evidence>
<dbReference type="InterPro" id="IPR000537">
    <property type="entry name" value="UbiA_prenyltransferase"/>
</dbReference>
<keyword evidence="2 5" id="KW-0812">Transmembrane</keyword>
<evidence type="ECO:0000256" key="4">
    <source>
        <dbReference type="ARBA" id="ARBA00023136"/>
    </source>
</evidence>
<accession>M0N122</accession>
<evidence type="ECO:0008006" key="8">
    <source>
        <dbReference type="Google" id="ProtNLM"/>
    </source>
</evidence>
<dbReference type="Proteomes" id="UP000011625">
    <property type="component" value="Unassembled WGS sequence"/>
</dbReference>
<evidence type="ECO:0000256" key="1">
    <source>
        <dbReference type="ARBA" id="ARBA00004651"/>
    </source>
</evidence>
<feature type="transmembrane region" description="Helical" evidence="5">
    <location>
        <begin position="233"/>
        <end position="250"/>
    </location>
</feature>
<protein>
    <recommendedName>
        <fullName evidence="8">UbiA prenyltransferase</fullName>
    </recommendedName>
</protein>
<name>M0N122_9EURY</name>
<dbReference type="Pfam" id="PF01040">
    <property type="entry name" value="UbiA"/>
    <property type="match status" value="1"/>
</dbReference>
<dbReference type="GO" id="GO:0016765">
    <property type="term" value="F:transferase activity, transferring alkyl or aryl (other than methyl) groups"/>
    <property type="evidence" value="ECO:0007669"/>
    <property type="project" value="InterPro"/>
</dbReference>
<dbReference type="AlphaFoldDB" id="M0N122"/>
<organism evidence="6 7">
    <name type="scientific">Halococcus salifodinae DSM 8989</name>
    <dbReference type="NCBI Taxonomy" id="1227456"/>
    <lineage>
        <taxon>Archaea</taxon>
        <taxon>Methanobacteriati</taxon>
        <taxon>Methanobacteriota</taxon>
        <taxon>Stenosarchaea group</taxon>
        <taxon>Halobacteria</taxon>
        <taxon>Halobacteriales</taxon>
        <taxon>Halococcaceae</taxon>
        <taxon>Halococcus</taxon>
    </lineage>
</organism>
<feature type="transmembrane region" description="Helical" evidence="5">
    <location>
        <begin position="194"/>
        <end position="213"/>
    </location>
</feature>
<proteinExistence type="predicted"/>
<keyword evidence="7" id="KW-1185">Reference proteome</keyword>
<comment type="caution">
    <text evidence="6">The sequence shown here is derived from an EMBL/GenBank/DDBJ whole genome shotgun (WGS) entry which is preliminary data.</text>
</comment>
<dbReference type="GO" id="GO:0005886">
    <property type="term" value="C:plasma membrane"/>
    <property type="evidence" value="ECO:0007669"/>
    <property type="project" value="UniProtKB-SubCell"/>
</dbReference>
<gene>
    <name evidence="6" type="ORF">C450_12275</name>
</gene>
<keyword evidence="3 5" id="KW-1133">Transmembrane helix</keyword>
<evidence type="ECO:0000256" key="5">
    <source>
        <dbReference type="SAM" id="Phobius"/>
    </source>
</evidence>
<feature type="transmembrane region" description="Helical" evidence="5">
    <location>
        <begin position="127"/>
        <end position="148"/>
    </location>
</feature>
<dbReference type="Gene3D" id="1.20.120.1780">
    <property type="entry name" value="UbiA prenyltransferase"/>
    <property type="match status" value="1"/>
</dbReference>
<reference evidence="6 7" key="1">
    <citation type="journal article" date="2014" name="PLoS Genet.">
        <title>Phylogenetically driven sequencing of extremely halophilic archaea reveals strategies for static and dynamic osmo-response.</title>
        <authorList>
            <person name="Becker E.A."/>
            <person name="Seitzer P.M."/>
            <person name="Tritt A."/>
            <person name="Larsen D."/>
            <person name="Krusor M."/>
            <person name="Yao A.I."/>
            <person name="Wu D."/>
            <person name="Madern D."/>
            <person name="Eisen J.A."/>
            <person name="Darling A.E."/>
            <person name="Facciotti M.T."/>
        </authorList>
    </citation>
    <scope>NUCLEOTIDE SEQUENCE [LARGE SCALE GENOMIC DNA]</scope>
    <source>
        <strain evidence="6 7">DSM 8989</strain>
    </source>
</reference>
<dbReference type="InterPro" id="IPR044878">
    <property type="entry name" value="UbiA_sf"/>
</dbReference>
<feature type="transmembrane region" description="Helical" evidence="5">
    <location>
        <begin position="63"/>
        <end position="89"/>
    </location>
</feature>
<feature type="transmembrane region" description="Helical" evidence="5">
    <location>
        <begin position="169"/>
        <end position="188"/>
    </location>
</feature>